<name>A0A8H7E0G2_9EURO</name>
<dbReference type="InterPro" id="IPR002403">
    <property type="entry name" value="Cyt_P450_E_grp-IV"/>
</dbReference>
<dbReference type="Gene3D" id="1.10.630.10">
    <property type="entry name" value="Cytochrome P450"/>
    <property type="match status" value="1"/>
</dbReference>
<organism evidence="11 12">
    <name type="scientific">Endocarpon pusillum</name>
    <dbReference type="NCBI Taxonomy" id="364733"/>
    <lineage>
        <taxon>Eukaryota</taxon>
        <taxon>Fungi</taxon>
        <taxon>Dikarya</taxon>
        <taxon>Ascomycota</taxon>
        <taxon>Pezizomycotina</taxon>
        <taxon>Eurotiomycetes</taxon>
        <taxon>Chaetothyriomycetidae</taxon>
        <taxon>Verrucariales</taxon>
        <taxon>Verrucariaceae</taxon>
        <taxon>Endocarpon</taxon>
    </lineage>
</organism>
<dbReference type="PANTHER" id="PTHR24305:SF237">
    <property type="entry name" value="CYTOCHROME P450 MONOOXYGENASE ATNE-RELATED"/>
    <property type="match status" value="1"/>
</dbReference>
<evidence type="ECO:0000256" key="6">
    <source>
        <dbReference type="ARBA" id="ARBA00023004"/>
    </source>
</evidence>
<keyword evidence="10" id="KW-0812">Transmembrane</keyword>
<keyword evidence="4 8" id="KW-0479">Metal-binding</keyword>
<dbReference type="GO" id="GO:0020037">
    <property type="term" value="F:heme binding"/>
    <property type="evidence" value="ECO:0007669"/>
    <property type="project" value="InterPro"/>
</dbReference>
<keyword evidence="7" id="KW-0503">Monooxygenase</keyword>
<dbReference type="GO" id="GO:0004497">
    <property type="term" value="F:monooxygenase activity"/>
    <property type="evidence" value="ECO:0007669"/>
    <property type="project" value="UniProtKB-KW"/>
</dbReference>
<dbReference type="InterPro" id="IPR001128">
    <property type="entry name" value="Cyt_P450"/>
</dbReference>
<dbReference type="SUPFAM" id="SSF48264">
    <property type="entry name" value="Cytochrome P450"/>
    <property type="match status" value="1"/>
</dbReference>
<keyword evidence="10" id="KW-0472">Membrane</keyword>
<comment type="similarity">
    <text evidence="2">Belongs to the cytochrome P450 family.</text>
</comment>
<evidence type="ECO:0000256" key="7">
    <source>
        <dbReference type="ARBA" id="ARBA00023033"/>
    </source>
</evidence>
<dbReference type="PANTHER" id="PTHR24305">
    <property type="entry name" value="CYTOCHROME P450"/>
    <property type="match status" value="1"/>
</dbReference>
<evidence type="ECO:0000256" key="1">
    <source>
        <dbReference type="ARBA" id="ARBA00001971"/>
    </source>
</evidence>
<dbReference type="InterPro" id="IPR050121">
    <property type="entry name" value="Cytochrome_P450_monoxygenase"/>
</dbReference>
<accession>A0A8H7E0G2</accession>
<dbReference type="AlphaFoldDB" id="A0A8H7E0G2"/>
<evidence type="ECO:0000313" key="11">
    <source>
        <dbReference type="EMBL" id="KAF7504837.1"/>
    </source>
</evidence>
<feature type="transmembrane region" description="Helical" evidence="10">
    <location>
        <begin position="323"/>
        <end position="345"/>
    </location>
</feature>
<evidence type="ECO:0008006" key="13">
    <source>
        <dbReference type="Google" id="ProtNLM"/>
    </source>
</evidence>
<evidence type="ECO:0000256" key="3">
    <source>
        <dbReference type="ARBA" id="ARBA00022617"/>
    </source>
</evidence>
<feature type="binding site" description="axial binding residue" evidence="8">
    <location>
        <position position="485"/>
    </location>
    <ligand>
        <name>heme</name>
        <dbReference type="ChEBI" id="CHEBI:30413"/>
    </ligand>
    <ligandPart>
        <name>Fe</name>
        <dbReference type="ChEBI" id="CHEBI:18248"/>
    </ligandPart>
</feature>
<evidence type="ECO:0000256" key="10">
    <source>
        <dbReference type="SAM" id="Phobius"/>
    </source>
</evidence>
<dbReference type="Proteomes" id="UP000606974">
    <property type="component" value="Unassembled WGS sequence"/>
</dbReference>
<dbReference type="InterPro" id="IPR036396">
    <property type="entry name" value="Cyt_P450_sf"/>
</dbReference>
<dbReference type="EMBL" id="JAACFV010000126">
    <property type="protein sequence ID" value="KAF7504837.1"/>
    <property type="molecule type" value="Genomic_DNA"/>
</dbReference>
<sequence length="560" mass="61697">MNGIALTGEVIFYLAVGSLVYVVLISIYRITLHPLAKYPGPFLDKISGWPLVFHCYNGNRHLVEYRNHQKYGSIVRYAPNSLSFNSALSLQAIHGLKANVKKGDWYKTVDISAGAPSTQMVIDKPEHAVRRRKMAPAFSERALKEAEGLISISARKLAEQIGKQQSKSSDGGAHSEDSDNDTWTTPQNFSNWSTWFGFDFISDLGYGESFGMLDNDANRWVAPVLRSASRFLYYVGYLPFIDLIRPLMGTRVQDYIGGQSAADSLKYTNLANARLAQRIALEEKMQQAGEKPNRRDTFHYLLNSKDPATGKGLTREELQADSALVIAAGADGVGLTLSATVFYLIRNPTALSKLTTEICQAFASLAEIQNPKLNSLTYLSACIDETLRLCPPKASTAPRQVLAGGMEIDGHYIPAGVDVGTPVYVLHHNEEHFPQPWSYKPERWIVVDSDGKTVAAGEETEGVTRESVLQARAALCPFLIGPMNCIGKNMAYFALKVSLAQLLWGYDIRASREGEGIGGNGGGAKDLELGRQREDEYQITDYITGFRDGPIVQLRARARG</sequence>
<keyword evidence="5" id="KW-0560">Oxidoreductase</keyword>
<evidence type="ECO:0000256" key="2">
    <source>
        <dbReference type="ARBA" id="ARBA00010617"/>
    </source>
</evidence>
<dbReference type="PRINTS" id="PR00465">
    <property type="entry name" value="EP450IV"/>
</dbReference>
<dbReference type="GO" id="GO:0005506">
    <property type="term" value="F:iron ion binding"/>
    <property type="evidence" value="ECO:0007669"/>
    <property type="project" value="InterPro"/>
</dbReference>
<evidence type="ECO:0000256" key="5">
    <source>
        <dbReference type="ARBA" id="ARBA00023002"/>
    </source>
</evidence>
<feature type="transmembrane region" description="Helical" evidence="10">
    <location>
        <begin position="12"/>
        <end position="30"/>
    </location>
</feature>
<comment type="caution">
    <text evidence="11">The sequence shown here is derived from an EMBL/GenBank/DDBJ whole genome shotgun (WGS) entry which is preliminary data.</text>
</comment>
<dbReference type="CDD" id="cd11061">
    <property type="entry name" value="CYP67-like"/>
    <property type="match status" value="1"/>
</dbReference>
<comment type="cofactor">
    <cofactor evidence="1 8">
        <name>heme</name>
        <dbReference type="ChEBI" id="CHEBI:30413"/>
    </cofactor>
</comment>
<evidence type="ECO:0000256" key="9">
    <source>
        <dbReference type="SAM" id="MobiDB-lite"/>
    </source>
</evidence>
<evidence type="ECO:0000256" key="8">
    <source>
        <dbReference type="PIRSR" id="PIRSR602403-1"/>
    </source>
</evidence>
<protein>
    <recommendedName>
        <fullName evidence="13">Isotrichodermin C-15 hydroxylase</fullName>
    </recommendedName>
</protein>
<dbReference type="PRINTS" id="PR00385">
    <property type="entry name" value="P450"/>
</dbReference>
<proteinExistence type="inferred from homology"/>
<dbReference type="GO" id="GO:0016705">
    <property type="term" value="F:oxidoreductase activity, acting on paired donors, with incorporation or reduction of molecular oxygen"/>
    <property type="evidence" value="ECO:0007669"/>
    <property type="project" value="InterPro"/>
</dbReference>
<keyword evidence="6 8" id="KW-0408">Iron</keyword>
<dbReference type="Pfam" id="PF00067">
    <property type="entry name" value="p450"/>
    <property type="match status" value="1"/>
</dbReference>
<evidence type="ECO:0000256" key="4">
    <source>
        <dbReference type="ARBA" id="ARBA00022723"/>
    </source>
</evidence>
<gene>
    <name evidence="11" type="ORF">GJ744_001703</name>
</gene>
<dbReference type="OrthoDB" id="1470350at2759"/>
<evidence type="ECO:0000313" key="12">
    <source>
        <dbReference type="Proteomes" id="UP000606974"/>
    </source>
</evidence>
<keyword evidence="12" id="KW-1185">Reference proteome</keyword>
<reference evidence="11" key="1">
    <citation type="submission" date="2020-02" db="EMBL/GenBank/DDBJ databases">
        <authorList>
            <person name="Palmer J.M."/>
        </authorList>
    </citation>
    <scope>NUCLEOTIDE SEQUENCE</scope>
    <source>
        <strain evidence="11">EPUS1.4</strain>
        <tissue evidence="11">Thallus</tissue>
    </source>
</reference>
<keyword evidence="3 8" id="KW-0349">Heme</keyword>
<keyword evidence="10" id="KW-1133">Transmembrane helix</keyword>
<feature type="region of interest" description="Disordered" evidence="9">
    <location>
        <begin position="161"/>
        <end position="185"/>
    </location>
</feature>